<sequence>MDWAVAISAAAQAIGIVKDLREIDKGFDHGELKARMADLYINLADVRMALVDAQEEARAKDADIAKLKVNFQFRATLVEERGFKYERLENGEAKGLPFCPRCEQNKAMFYRLTPNSKGYRGSYVRNASPYMKTWRSMVGAKWQTPRIPFQNRSR</sequence>
<evidence type="ECO:0000313" key="1">
    <source>
        <dbReference type="EMBL" id="AMS42242.1"/>
    </source>
</evidence>
<evidence type="ECO:0000313" key="4">
    <source>
        <dbReference type="Proteomes" id="UP000577697"/>
    </source>
</evidence>
<dbReference type="AlphaFoldDB" id="A0AAC9FDV4"/>
<evidence type="ECO:0000313" key="2">
    <source>
        <dbReference type="EMBL" id="MBB3709603.1"/>
    </source>
</evidence>
<dbReference type="Proteomes" id="UP000075755">
    <property type="component" value="Chromosome"/>
</dbReference>
<gene>
    <name evidence="1" type="ORF">AA2016_3320</name>
    <name evidence="2" type="ORF">FHS67_005957</name>
</gene>
<accession>A0AAC9FDV4</accession>
<dbReference type="RefSeq" id="WP_067961580.1">
    <property type="nucleotide sequence ID" value="NZ_CP015005.1"/>
</dbReference>
<protein>
    <submittedName>
        <fullName evidence="1">Uncharacterized protein</fullName>
    </submittedName>
</protein>
<dbReference type="Proteomes" id="UP000577697">
    <property type="component" value="Unassembled WGS sequence"/>
</dbReference>
<dbReference type="EMBL" id="JACICB010000032">
    <property type="protein sequence ID" value="MBB3709603.1"/>
    <property type="molecule type" value="Genomic_DNA"/>
</dbReference>
<dbReference type="EMBL" id="CP015005">
    <property type="protein sequence ID" value="AMS42242.1"/>
    <property type="molecule type" value="Genomic_DNA"/>
</dbReference>
<organism evidence="1 3">
    <name type="scientific">Aminobacter aminovorans</name>
    <name type="common">Chelatobacter heintzii</name>
    <dbReference type="NCBI Taxonomy" id="83263"/>
    <lineage>
        <taxon>Bacteria</taxon>
        <taxon>Pseudomonadati</taxon>
        <taxon>Pseudomonadota</taxon>
        <taxon>Alphaproteobacteria</taxon>
        <taxon>Hyphomicrobiales</taxon>
        <taxon>Phyllobacteriaceae</taxon>
        <taxon>Aminobacter</taxon>
    </lineage>
</organism>
<evidence type="ECO:0000313" key="3">
    <source>
        <dbReference type="Proteomes" id="UP000075755"/>
    </source>
</evidence>
<reference evidence="1 3" key="1">
    <citation type="submission" date="2016-03" db="EMBL/GenBank/DDBJ databases">
        <title>Complete genome of Aminobacter aminovorans KCTC 2477.</title>
        <authorList>
            <person name="Kim K.M."/>
        </authorList>
    </citation>
    <scope>NUCLEOTIDE SEQUENCE [LARGE SCALE GENOMIC DNA]</scope>
    <source>
        <strain evidence="1 3">KCTC 2477</strain>
    </source>
</reference>
<reference evidence="2 4" key="2">
    <citation type="submission" date="2020-08" db="EMBL/GenBank/DDBJ databases">
        <title>Genomic Encyclopedia of Type Strains, Phase IV (KMG-IV): sequencing the most valuable type-strain genomes for metagenomic binning, comparative biology and taxonomic classification.</title>
        <authorList>
            <person name="Goeker M."/>
        </authorList>
    </citation>
    <scope>NUCLEOTIDE SEQUENCE [LARGE SCALE GENOMIC DNA]</scope>
    <source>
        <strain evidence="2 4">DSM 10368</strain>
    </source>
</reference>
<proteinExistence type="predicted"/>
<dbReference type="KEGG" id="aak:AA2016_3320"/>
<keyword evidence="4" id="KW-1185">Reference proteome</keyword>
<name>A0AAC9FDV4_AMIAI</name>